<dbReference type="FunFam" id="3.40.640.10:FF:000080">
    <property type="entry name" value="Aminotransferase, putative"/>
    <property type="match status" value="1"/>
</dbReference>
<dbReference type="InterPro" id="IPR004839">
    <property type="entry name" value="Aminotransferase_I/II_large"/>
</dbReference>
<dbReference type="GO" id="GO:0030170">
    <property type="term" value="F:pyridoxal phosphate binding"/>
    <property type="evidence" value="ECO:0007669"/>
    <property type="project" value="InterPro"/>
</dbReference>
<protein>
    <recommendedName>
        <fullName evidence="1">Aminotransferase class I/classII large domain-containing protein</fullName>
    </recommendedName>
</protein>
<dbReference type="AlphaFoldDB" id="A0A9N9VCQ4"/>
<sequence>MNDTTQHINLQLGVLEKSLAQQALVYGPDPGHPSLRQATAKWLNELYGLDTECCLPEYLFITNGASAGLSYLLSRFTEPSVTQMIWMVEPTYFLACPVFQQAGFHDRLRGVPEDEQGIDIEFLREQIAGVDAQTPKGSPSSDGQKKTLRKVYRHIIYAVPTFSNPTGGTMSLTRRTQLVKLAREVDALIIADDVYDSLRWPNASASAGKKLPPPPLRLVDIDRRLPGQLPWGNAVSNGSFSKIIAPGIRVGWIEGSENTARDLCKLGAVVSGGCQGHFSSMIVSEMLQSGLLQEYIKDTLIPTYQRRSESMLESIKTHLSPLGIRVSSASQDLVPNNSERAVGGFFVYLKLPGDAKLAVDLAILALEKYNLRVATGSMMAVTGDAGSSSRAEVSFGNGLRLCWAWHEESEIDAGIRRLAAAYTELQRG</sequence>
<evidence type="ECO:0000313" key="3">
    <source>
        <dbReference type="Proteomes" id="UP000696573"/>
    </source>
</evidence>
<dbReference type="Gene3D" id="3.90.1150.10">
    <property type="entry name" value="Aspartate Aminotransferase, domain 1"/>
    <property type="match status" value="1"/>
</dbReference>
<evidence type="ECO:0000259" key="1">
    <source>
        <dbReference type="Pfam" id="PF00155"/>
    </source>
</evidence>
<dbReference type="GO" id="GO:0047536">
    <property type="term" value="F:2-aminoadipate transaminase activity"/>
    <property type="evidence" value="ECO:0007669"/>
    <property type="project" value="TreeGrafter"/>
</dbReference>
<dbReference type="PANTHER" id="PTHR42858">
    <property type="entry name" value="AMINOTRANSFERASE"/>
    <property type="match status" value="1"/>
</dbReference>
<organism evidence="2 3">
    <name type="scientific">Clonostachys rhizophaga</name>
    <dbReference type="NCBI Taxonomy" id="160324"/>
    <lineage>
        <taxon>Eukaryota</taxon>
        <taxon>Fungi</taxon>
        <taxon>Dikarya</taxon>
        <taxon>Ascomycota</taxon>
        <taxon>Pezizomycotina</taxon>
        <taxon>Sordariomycetes</taxon>
        <taxon>Hypocreomycetidae</taxon>
        <taxon>Hypocreales</taxon>
        <taxon>Bionectriaceae</taxon>
        <taxon>Clonostachys</taxon>
    </lineage>
</organism>
<dbReference type="Proteomes" id="UP000696573">
    <property type="component" value="Unassembled WGS sequence"/>
</dbReference>
<dbReference type="InterPro" id="IPR015424">
    <property type="entry name" value="PyrdxlP-dep_Trfase"/>
</dbReference>
<keyword evidence="3" id="KW-1185">Reference proteome</keyword>
<proteinExistence type="predicted"/>
<name>A0A9N9VCQ4_9HYPO</name>
<dbReference type="OrthoDB" id="7042322at2759"/>
<comment type="caution">
    <text evidence="2">The sequence shown here is derived from an EMBL/GenBank/DDBJ whole genome shotgun (WGS) entry which is preliminary data.</text>
</comment>
<dbReference type="InterPro" id="IPR015421">
    <property type="entry name" value="PyrdxlP-dep_Trfase_major"/>
</dbReference>
<reference evidence="2" key="1">
    <citation type="submission" date="2021-10" db="EMBL/GenBank/DDBJ databases">
        <authorList>
            <person name="Piombo E."/>
        </authorList>
    </citation>
    <scope>NUCLEOTIDE SEQUENCE</scope>
</reference>
<accession>A0A9N9VCQ4</accession>
<gene>
    <name evidence="2" type="ORF">CRHIZ90672A_00013884</name>
</gene>
<evidence type="ECO:0000313" key="2">
    <source>
        <dbReference type="EMBL" id="CAH0020384.1"/>
    </source>
</evidence>
<feature type="domain" description="Aminotransferase class I/classII large" evidence="1">
    <location>
        <begin position="19"/>
        <end position="418"/>
    </location>
</feature>
<dbReference type="SUPFAM" id="SSF53383">
    <property type="entry name" value="PLP-dependent transferases"/>
    <property type="match status" value="1"/>
</dbReference>
<dbReference type="CDD" id="cd00609">
    <property type="entry name" value="AAT_like"/>
    <property type="match status" value="1"/>
</dbReference>
<dbReference type="Pfam" id="PF00155">
    <property type="entry name" value="Aminotran_1_2"/>
    <property type="match status" value="1"/>
</dbReference>
<dbReference type="EMBL" id="CABFNQ020000642">
    <property type="protein sequence ID" value="CAH0020384.1"/>
    <property type="molecule type" value="Genomic_DNA"/>
</dbReference>
<dbReference type="PANTHER" id="PTHR42858:SF1">
    <property type="entry name" value="LD15494P"/>
    <property type="match status" value="1"/>
</dbReference>
<dbReference type="Gene3D" id="3.40.640.10">
    <property type="entry name" value="Type I PLP-dependent aspartate aminotransferase-like (Major domain)"/>
    <property type="match status" value="1"/>
</dbReference>
<dbReference type="InterPro" id="IPR015422">
    <property type="entry name" value="PyrdxlP-dep_Trfase_small"/>
</dbReference>